<dbReference type="GO" id="GO:0004674">
    <property type="term" value="F:protein serine/threonine kinase activity"/>
    <property type="evidence" value="ECO:0007669"/>
    <property type="project" value="UniProtKB-KW"/>
</dbReference>
<evidence type="ECO:0000256" key="1">
    <source>
        <dbReference type="ARBA" id="ARBA00012513"/>
    </source>
</evidence>
<keyword evidence="6" id="KW-0067">ATP-binding</keyword>
<dbReference type="InterPro" id="IPR008271">
    <property type="entry name" value="Ser/Thr_kinase_AS"/>
</dbReference>
<name>A0A024GCN3_9STRA</name>
<dbReference type="Pfam" id="PF00069">
    <property type="entry name" value="Pkinase"/>
    <property type="match status" value="1"/>
</dbReference>
<evidence type="ECO:0000313" key="11">
    <source>
        <dbReference type="EMBL" id="CCI44092.1"/>
    </source>
</evidence>
<evidence type="ECO:0000313" key="12">
    <source>
        <dbReference type="Proteomes" id="UP000053237"/>
    </source>
</evidence>
<sequence length="547" mass="62024">MLGFYLPPALYYESLEMIAINQRDHVGAHAEHVMHPVRHKEQQYPRILGKYIVKHTLGIGLQGKVKLGISIETNQMVALKIIDAKKWNRKMLTNVSREIAAMSRINHPNVLKLIEVYDNLRYWKKNGSYQEVVLIVLELANGGELFAYMMYTGAFSENVARIYFLQLIDGLDACHSKGVYHRDIKPENLLLDEDFQLKIADFGLSNLADVSADGSEKLAVRELYTQCGTKSYMSPEILAGVPYDGGAADVWSAGVVLFIMLAAFPPFQTATQQDWWYRSIAAERYDSFWNAHARHAEFSEEAKHLLSRIFKSDPKMRITISDIKKHPWCTKPFVITQATCADLLRRKHQVEEEKRRERAEENPTGSVELEVESSSLDMPGEVVGLGNFYKKATDDKEYFETCRMATDQLIEPNDTALSDTNSDSICPADVPMYPCAKVMFGTAFETAQSAEVVHQRIEAALRSLAKEGWSATFVCKKDCFKSKVMLETENVECCVRVYAHPHTAGHSVAECRRIRGSCAPFLRFYQALSDHLADLMWTPVTMNSMEE</sequence>
<comment type="caution">
    <text evidence="11">The sequence shown here is derived from an EMBL/GenBank/DDBJ whole genome shotgun (WGS) entry which is preliminary data.</text>
</comment>
<dbReference type="PANTHER" id="PTHR43895:SF32">
    <property type="entry name" value="SERINE_THREONINE-PROTEIN KINASE CHK1"/>
    <property type="match status" value="1"/>
</dbReference>
<evidence type="ECO:0000256" key="8">
    <source>
        <dbReference type="ARBA" id="ARBA00048679"/>
    </source>
</evidence>
<keyword evidence="3" id="KW-0808">Transferase</keyword>
<dbReference type="OrthoDB" id="193931at2759"/>
<dbReference type="InterPro" id="IPR000719">
    <property type="entry name" value="Prot_kinase_dom"/>
</dbReference>
<proteinExistence type="predicted"/>
<dbReference type="STRING" id="65357.A0A024GCN3"/>
<evidence type="ECO:0000256" key="9">
    <source>
        <dbReference type="SAM" id="MobiDB-lite"/>
    </source>
</evidence>
<reference evidence="11 12" key="1">
    <citation type="submission" date="2012-05" db="EMBL/GenBank/DDBJ databases">
        <title>Recombination and specialization in a pathogen metapopulation.</title>
        <authorList>
            <person name="Gardiner A."/>
            <person name="Kemen E."/>
            <person name="Schultz-Larsen T."/>
            <person name="MacLean D."/>
            <person name="Van Oosterhout C."/>
            <person name="Jones J.D.G."/>
        </authorList>
    </citation>
    <scope>NUCLEOTIDE SEQUENCE [LARGE SCALE GENOMIC DNA]</scope>
    <source>
        <strain evidence="11 12">Ac Nc2</strain>
    </source>
</reference>
<feature type="domain" description="Protein kinase" evidence="10">
    <location>
        <begin position="51"/>
        <end position="329"/>
    </location>
</feature>
<keyword evidence="4" id="KW-0547">Nucleotide-binding</keyword>
<dbReference type="FunFam" id="1.10.510.10:FF:000571">
    <property type="entry name" value="Maternal embryonic leucine zipper kinase"/>
    <property type="match status" value="1"/>
</dbReference>
<protein>
    <recommendedName>
        <fullName evidence="1">non-specific serine/threonine protein kinase</fullName>
        <ecNumber evidence="1">2.7.11.1</ecNumber>
    </recommendedName>
</protein>
<dbReference type="EC" id="2.7.11.1" evidence="1"/>
<dbReference type="AlphaFoldDB" id="A0A024GCN3"/>
<feature type="compositionally biased region" description="Basic and acidic residues" evidence="9">
    <location>
        <begin position="351"/>
        <end position="361"/>
    </location>
</feature>
<dbReference type="PROSITE" id="PS00108">
    <property type="entry name" value="PROTEIN_KINASE_ST"/>
    <property type="match status" value="1"/>
</dbReference>
<dbReference type="GO" id="GO:0007165">
    <property type="term" value="P:signal transduction"/>
    <property type="evidence" value="ECO:0007669"/>
    <property type="project" value="TreeGrafter"/>
</dbReference>
<dbReference type="EMBL" id="CAIX01000061">
    <property type="protein sequence ID" value="CCI44092.1"/>
    <property type="molecule type" value="Genomic_DNA"/>
</dbReference>
<dbReference type="InParanoid" id="A0A024GCN3"/>
<comment type="catalytic activity">
    <reaction evidence="7">
        <text>L-threonyl-[protein] + ATP = O-phospho-L-threonyl-[protein] + ADP + H(+)</text>
        <dbReference type="Rhea" id="RHEA:46608"/>
        <dbReference type="Rhea" id="RHEA-COMP:11060"/>
        <dbReference type="Rhea" id="RHEA-COMP:11605"/>
        <dbReference type="ChEBI" id="CHEBI:15378"/>
        <dbReference type="ChEBI" id="CHEBI:30013"/>
        <dbReference type="ChEBI" id="CHEBI:30616"/>
        <dbReference type="ChEBI" id="CHEBI:61977"/>
        <dbReference type="ChEBI" id="CHEBI:456216"/>
        <dbReference type="EC" id="2.7.11.1"/>
    </reaction>
</comment>
<organism evidence="11 12">
    <name type="scientific">Albugo candida</name>
    <dbReference type="NCBI Taxonomy" id="65357"/>
    <lineage>
        <taxon>Eukaryota</taxon>
        <taxon>Sar</taxon>
        <taxon>Stramenopiles</taxon>
        <taxon>Oomycota</taxon>
        <taxon>Peronosporomycetes</taxon>
        <taxon>Albuginales</taxon>
        <taxon>Albuginaceae</taxon>
        <taxon>Albugo</taxon>
    </lineage>
</organism>
<dbReference type="InterPro" id="IPR011009">
    <property type="entry name" value="Kinase-like_dom_sf"/>
</dbReference>
<evidence type="ECO:0000256" key="5">
    <source>
        <dbReference type="ARBA" id="ARBA00022777"/>
    </source>
</evidence>
<dbReference type="SUPFAM" id="SSF56112">
    <property type="entry name" value="Protein kinase-like (PK-like)"/>
    <property type="match status" value="1"/>
</dbReference>
<accession>A0A024GCN3</accession>
<evidence type="ECO:0000256" key="6">
    <source>
        <dbReference type="ARBA" id="ARBA00022840"/>
    </source>
</evidence>
<dbReference type="GO" id="GO:0005524">
    <property type="term" value="F:ATP binding"/>
    <property type="evidence" value="ECO:0007669"/>
    <property type="project" value="UniProtKB-KW"/>
</dbReference>
<evidence type="ECO:0000256" key="2">
    <source>
        <dbReference type="ARBA" id="ARBA00022527"/>
    </source>
</evidence>
<feature type="region of interest" description="Disordered" evidence="9">
    <location>
        <begin position="351"/>
        <end position="372"/>
    </location>
</feature>
<comment type="catalytic activity">
    <reaction evidence="8">
        <text>L-seryl-[protein] + ATP = O-phospho-L-seryl-[protein] + ADP + H(+)</text>
        <dbReference type="Rhea" id="RHEA:17989"/>
        <dbReference type="Rhea" id="RHEA-COMP:9863"/>
        <dbReference type="Rhea" id="RHEA-COMP:11604"/>
        <dbReference type="ChEBI" id="CHEBI:15378"/>
        <dbReference type="ChEBI" id="CHEBI:29999"/>
        <dbReference type="ChEBI" id="CHEBI:30616"/>
        <dbReference type="ChEBI" id="CHEBI:83421"/>
        <dbReference type="ChEBI" id="CHEBI:456216"/>
        <dbReference type="EC" id="2.7.11.1"/>
    </reaction>
</comment>
<evidence type="ECO:0000256" key="4">
    <source>
        <dbReference type="ARBA" id="ARBA00022741"/>
    </source>
</evidence>
<keyword evidence="5" id="KW-0418">Kinase</keyword>
<dbReference type="Gene3D" id="1.10.510.10">
    <property type="entry name" value="Transferase(Phosphotransferase) domain 1"/>
    <property type="match status" value="1"/>
</dbReference>
<evidence type="ECO:0000256" key="3">
    <source>
        <dbReference type="ARBA" id="ARBA00022679"/>
    </source>
</evidence>
<dbReference type="Proteomes" id="UP000053237">
    <property type="component" value="Unassembled WGS sequence"/>
</dbReference>
<dbReference type="Gene3D" id="3.30.310.80">
    <property type="entry name" value="Kinase associated domain 1, KA1"/>
    <property type="match status" value="1"/>
</dbReference>
<dbReference type="PROSITE" id="PS50011">
    <property type="entry name" value="PROTEIN_KINASE_DOM"/>
    <property type="match status" value="1"/>
</dbReference>
<dbReference type="PANTHER" id="PTHR43895">
    <property type="entry name" value="CALCIUM/CALMODULIN-DEPENDENT PROTEIN KINASE KINASE-RELATED"/>
    <property type="match status" value="1"/>
</dbReference>
<keyword evidence="2" id="KW-0723">Serine/threonine-protein kinase</keyword>
<evidence type="ECO:0000256" key="7">
    <source>
        <dbReference type="ARBA" id="ARBA00047899"/>
    </source>
</evidence>
<keyword evidence="12" id="KW-1185">Reference proteome</keyword>
<gene>
    <name evidence="11" type="ORF">BN9_048760</name>
</gene>
<dbReference type="SMART" id="SM00220">
    <property type="entry name" value="S_TKc"/>
    <property type="match status" value="1"/>
</dbReference>
<evidence type="ECO:0000259" key="10">
    <source>
        <dbReference type="PROSITE" id="PS50011"/>
    </source>
</evidence>